<dbReference type="EMBL" id="CP021434">
    <property type="protein sequence ID" value="ARU60782.1"/>
    <property type="molecule type" value="Genomic_DNA"/>
</dbReference>
<keyword evidence="4" id="KW-1185">Reference proteome</keyword>
<dbReference type="Gene3D" id="3.30.530.20">
    <property type="match status" value="1"/>
</dbReference>
<gene>
    <name evidence="3" type="ORF">CBW65_06520</name>
</gene>
<evidence type="ECO:0000313" key="3">
    <source>
        <dbReference type="EMBL" id="ARU60782.1"/>
    </source>
</evidence>
<name>A0A1Y0IJU3_9BACL</name>
<dbReference type="InterPro" id="IPR013538">
    <property type="entry name" value="ASHA1/2-like_C"/>
</dbReference>
<dbReference type="Proteomes" id="UP000195437">
    <property type="component" value="Chromosome"/>
</dbReference>
<protein>
    <submittedName>
        <fullName evidence="3">ATPase</fullName>
    </submittedName>
</protein>
<evidence type="ECO:0000256" key="1">
    <source>
        <dbReference type="ARBA" id="ARBA00006817"/>
    </source>
</evidence>
<sequence length="142" mass="16459">MTEQGKKLVGQTATAGFQIGVRRTLPMAREQAWQLLTSQEFVKMWLGTLPTLTLQAGHAFHTKEGISGEMRVVKPMEQLRLTWQRPAWNHPSTLQIRLLSNHPDKTTVSFHQEKLADQFMREEMKVYWEAVLAKMLEQQDLE</sequence>
<reference evidence="4" key="1">
    <citation type="submission" date="2017-05" db="EMBL/GenBank/DDBJ databases">
        <authorList>
            <person name="Sung H."/>
        </authorList>
    </citation>
    <scope>NUCLEOTIDE SEQUENCE [LARGE SCALE GENOMIC DNA]</scope>
    <source>
        <strain evidence="4">AR23208</strain>
    </source>
</reference>
<dbReference type="RefSeq" id="WP_232463454.1">
    <property type="nucleotide sequence ID" value="NZ_CP021434.1"/>
</dbReference>
<dbReference type="AlphaFoldDB" id="A0A1Y0IJU3"/>
<evidence type="ECO:0000259" key="2">
    <source>
        <dbReference type="Pfam" id="PF08327"/>
    </source>
</evidence>
<comment type="similarity">
    <text evidence="1">Belongs to the AHA1 family.</text>
</comment>
<organism evidence="3 4">
    <name type="scientific">Tumebacillus avium</name>
    <dbReference type="NCBI Taxonomy" id="1903704"/>
    <lineage>
        <taxon>Bacteria</taxon>
        <taxon>Bacillati</taxon>
        <taxon>Bacillota</taxon>
        <taxon>Bacilli</taxon>
        <taxon>Bacillales</taxon>
        <taxon>Alicyclobacillaceae</taxon>
        <taxon>Tumebacillus</taxon>
    </lineage>
</organism>
<evidence type="ECO:0000313" key="4">
    <source>
        <dbReference type="Proteomes" id="UP000195437"/>
    </source>
</evidence>
<proteinExistence type="inferred from homology"/>
<dbReference type="Pfam" id="PF08327">
    <property type="entry name" value="AHSA1"/>
    <property type="match status" value="1"/>
</dbReference>
<feature type="domain" description="Activator of Hsp90 ATPase homologue 1/2-like C-terminal" evidence="2">
    <location>
        <begin position="28"/>
        <end position="135"/>
    </location>
</feature>
<dbReference type="KEGG" id="tum:CBW65_06520"/>
<accession>A0A1Y0IJU3</accession>
<dbReference type="SUPFAM" id="SSF55961">
    <property type="entry name" value="Bet v1-like"/>
    <property type="match status" value="1"/>
</dbReference>
<dbReference type="InterPro" id="IPR023393">
    <property type="entry name" value="START-like_dom_sf"/>
</dbReference>